<dbReference type="Gene3D" id="1.20.900.10">
    <property type="entry name" value="Dbl homology (DH) domain"/>
    <property type="match status" value="1"/>
</dbReference>
<dbReference type="CDD" id="cd13243">
    <property type="entry name" value="PH_PLEKHG1_G2_G3"/>
    <property type="match status" value="1"/>
</dbReference>
<dbReference type="GO" id="GO:0005085">
    <property type="term" value="F:guanyl-nucleotide exchange factor activity"/>
    <property type="evidence" value="ECO:0007669"/>
    <property type="project" value="TreeGrafter"/>
</dbReference>
<evidence type="ECO:0000313" key="4">
    <source>
        <dbReference type="Proteomes" id="UP000264820"/>
    </source>
</evidence>
<dbReference type="Proteomes" id="UP000264820">
    <property type="component" value="Unplaced"/>
</dbReference>
<dbReference type="GeneTree" id="ENSGT00940000156521"/>
<dbReference type="GO" id="GO:0031267">
    <property type="term" value="F:small GTPase binding"/>
    <property type="evidence" value="ECO:0007669"/>
    <property type="project" value="TreeGrafter"/>
</dbReference>
<dbReference type="InterPro" id="IPR011993">
    <property type="entry name" value="PH-like_dom_sf"/>
</dbReference>
<dbReference type="AlphaFoldDB" id="A0A3Q2YBT3"/>
<sequence>EIAKHFGPDEAGYEVVQEAIDTMTGVAWYINDMKRKHEHAVRVQEIQSLLINWKGPDLTTYGELVLEGTFHVLRAKNSRTLFLFEKMLLITKRRGEHYVYKTHISCSTLMLLDSAKDPLLFSVIHFRHPKQPHTVQAKEAIVDNSN</sequence>
<proteinExistence type="predicted"/>
<dbReference type="InterPro" id="IPR035899">
    <property type="entry name" value="DBL_dom_sf"/>
</dbReference>
<dbReference type="PANTHER" id="PTHR45924">
    <property type="entry name" value="FI17866P1"/>
    <property type="match status" value="1"/>
</dbReference>
<evidence type="ECO:0000313" key="3">
    <source>
        <dbReference type="Ensembl" id="ENSHCOP00000014698.1"/>
    </source>
</evidence>
<dbReference type="SUPFAM" id="SSF50729">
    <property type="entry name" value="PH domain-like"/>
    <property type="match status" value="1"/>
</dbReference>
<evidence type="ECO:0000259" key="2">
    <source>
        <dbReference type="Pfam" id="PF22697"/>
    </source>
</evidence>
<dbReference type="InterPro" id="IPR055251">
    <property type="entry name" value="SOS1_NGEF_PH"/>
</dbReference>
<reference evidence="3" key="1">
    <citation type="submission" date="2025-08" db="UniProtKB">
        <authorList>
            <consortium name="Ensembl"/>
        </authorList>
    </citation>
    <scope>IDENTIFICATION</scope>
</reference>
<dbReference type="Ensembl" id="ENSHCOT00000027790.1">
    <property type="protein sequence ID" value="ENSHCOP00000014698.1"/>
    <property type="gene ID" value="ENSHCOG00000018176.1"/>
</dbReference>
<dbReference type="InterPro" id="IPR043324">
    <property type="entry name" value="PH_PLEKHG1_G2_G3"/>
</dbReference>
<dbReference type="GO" id="GO:2000114">
    <property type="term" value="P:regulation of establishment of cell polarity"/>
    <property type="evidence" value="ECO:0007669"/>
    <property type="project" value="TreeGrafter"/>
</dbReference>
<organism evidence="3 4">
    <name type="scientific">Hippocampus comes</name>
    <name type="common">Tiger tail seahorse</name>
    <dbReference type="NCBI Taxonomy" id="109280"/>
    <lineage>
        <taxon>Eukaryota</taxon>
        <taxon>Metazoa</taxon>
        <taxon>Chordata</taxon>
        <taxon>Craniata</taxon>
        <taxon>Vertebrata</taxon>
        <taxon>Euteleostomi</taxon>
        <taxon>Actinopterygii</taxon>
        <taxon>Neopterygii</taxon>
        <taxon>Teleostei</taxon>
        <taxon>Neoteleostei</taxon>
        <taxon>Acanthomorphata</taxon>
        <taxon>Syngnathiaria</taxon>
        <taxon>Syngnathiformes</taxon>
        <taxon>Syngnathoidei</taxon>
        <taxon>Syngnathidae</taxon>
        <taxon>Hippocampus</taxon>
    </lineage>
</organism>
<dbReference type="Gene3D" id="2.30.29.30">
    <property type="entry name" value="Pleckstrin-homology domain (PH domain)/Phosphotyrosine-binding domain (PTB)"/>
    <property type="match status" value="1"/>
</dbReference>
<keyword evidence="4" id="KW-1185">Reference proteome</keyword>
<dbReference type="PANTHER" id="PTHR45924:SF4">
    <property type="entry name" value="PLECKSTRIN HOMOLOGY DOMAIN-CONTAINING FAMILY G MEMBER 3"/>
    <property type="match status" value="1"/>
</dbReference>
<protein>
    <submittedName>
        <fullName evidence="3">Si:ch73-212j7.3</fullName>
    </submittedName>
</protein>
<keyword evidence="1" id="KW-0597">Phosphoprotein</keyword>
<name>A0A3Q2YBT3_HIPCM</name>
<accession>A0A3Q2YBT3</accession>
<reference evidence="3" key="2">
    <citation type="submission" date="2025-09" db="UniProtKB">
        <authorList>
            <consortium name="Ensembl"/>
        </authorList>
    </citation>
    <scope>IDENTIFICATION</scope>
</reference>
<dbReference type="Pfam" id="PF22697">
    <property type="entry name" value="SOS1_NGEF_PH"/>
    <property type="match status" value="1"/>
</dbReference>
<evidence type="ECO:0000256" key="1">
    <source>
        <dbReference type="ARBA" id="ARBA00022553"/>
    </source>
</evidence>
<feature type="domain" description="SOS1/NGEF-like PH" evidence="2">
    <location>
        <begin position="58"/>
        <end position="141"/>
    </location>
</feature>
<dbReference type="SUPFAM" id="SSF48065">
    <property type="entry name" value="DBL homology domain (DH-domain)"/>
    <property type="match status" value="1"/>
</dbReference>